<comment type="caution">
    <text evidence="2">The sequence shown here is derived from an EMBL/GenBank/DDBJ whole genome shotgun (WGS) entry which is preliminary data.</text>
</comment>
<dbReference type="EMBL" id="MU253855">
    <property type="protein sequence ID" value="KAG9245294.1"/>
    <property type="molecule type" value="Genomic_DNA"/>
</dbReference>
<accession>A0A9P8CFL9</accession>
<evidence type="ECO:0000313" key="2">
    <source>
        <dbReference type="EMBL" id="KAG9245294.1"/>
    </source>
</evidence>
<dbReference type="Proteomes" id="UP000887226">
    <property type="component" value="Unassembled WGS sequence"/>
</dbReference>
<organism evidence="2 3">
    <name type="scientific">Calycina marina</name>
    <dbReference type="NCBI Taxonomy" id="1763456"/>
    <lineage>
        <taxon>Eukaryota</taxon>
        <taxon>Fungi</taxon>
        <taxon>Dikarya</taxon>
        <taxon>Ascomycota</taxon>
        <taxon>Pezizomycotina</taxon>
        <taxon>Leotiomycetes</taxon>
        <taxon>Helotiales</taxon>
        <taxon>Pezizellaceae</taxon>
        <taxon>Calycina</taxon>
    </lineage>
</organism>
<proteinExistence type="predicted"/>
<gene>
    <name evidence="2" type="ORF">BJ878DRAFT_566832</name>
</gene>
<protein>
    <submittedName>
        <fullName evidence="2">Uncharacterized protein</fullName>
    </submittedName>
</protein>
<reference evidence="2" key="1">
    <citation type="journal article" date="2021" name="IMA Fungus">
        <title>Genomic characterization of three marine fungi, including Emericellopsis atlantica sp. nov. with signatures of a generalist lifestyle and marine biomass degradation.</title>
        <authorList>
            <person name="Hagestad O.C."/>
            <person name="Hou L."/>
            <person name="Andersen J.H."/>
            <person name="Hansen E.H."/>
            <person name="Altermark B."/>
            <person name="Li C."/>
            <person name="Kuhnert E."/>
            <person name="Cox R.J."/>
            <person name="Crous P.W."/>
            <person name="Spatafora J.W."/>
            <person name="Lail K."/>
            <person name="Amirebrahimi M."/>
            <person name="Lipzen A."/>
            <person name="Pangilinan J."/>
            <person name="Andreopoulos W."/>
            <person name="Hayes R.D."/>
            <person name="Ng V."/>
            <person name="Grigoriev I.V."/>
            <person name="Jackson S.A."/>
            <person name="Sutton T.D.S."/>
            <person name="Dobson A.D.W."/>
            <person name="Rama T."/>
        </authorList>
    </citation>
    <scope>NUCLEOTIDE SEQUENCE</scope>
    <source>
        <strain evidence="2">TRa3180A</strain>
    </source>
</reference>
<dbReference type="AlphaFoldDB" id="A0A9P8CFL9"/>
<sequence length="93" mass="10203">MVACSLNSGLEQVEDIVVEGLRRLEVGRAIEQVATAAEFMDPGGELAEDILEELEIVRSIAEAHNPARDEDSSHDEEPEPPISNYEALQHLHA</sequence>
<evidence type="ECO:0000256" key="1">
    <source>
        <dbReference type="SAM" id="MobiDB-lite"/>
    </source>
</evidence>
<feature type="region of interest" description="Disordered" evidence="1">
    <location>
        <begin position="61"/>
        <end position="93"/>
    </location>
</feature>
<evidence type="ECO:0000313" key="3">
    <source>
        <dbReference type="Proteomes" id="UP000887226"/>
    </source>
</evidence>
<keyword evidence="3" id="KW-1185">Reference proteome</keyword>
<name>A0A9P8CFL9_9HELO</name>